<gene>
    <name evidence="1" type="ORF">TUBRATIS_20540</name>
</gene>
<protein>
    <submittedName>
        <fullName evidence="1">Uncharacterized protein</fullName>
    </submittedName>
</protein>
<dbReference type="AlphaFoldDB" id="A0A437AJX7"/>
<proteinExistence type="predicted"/>
<organism evidence="1 2">
    <name type="scientific">Tubulinosema ratisbonensis</name>
    <dbReference type="NCBI Taxonomy" id="291195"/>
    <lineage>
        <taxon>Eukaryota</taxon>
        <taxon>Fungi</taxon>
        <taxon>Fungi incertae sedis</taxon>
        <taxon>Microsporidia</taxon>
        <taxon>Tubulinosematoidea</taxon>
        <taxon>Tubulinosematidae</taxon>
        <taxon>Tubulinosema</taxon>
    </lineage>
</organism>
<dbReference type="Proteomes" id="UP000282876">
    <property type="component" value="Unassembled WGS sequence"/>
</dbReference>
<sequence length="310" mass="38034">MVKYLKERKNLDKFNINYINMKKSLLRVVIYLILLCEKRNDFRYIISNYAEIYKKTIERVINHFINKYKDINESTKKILNDTNLLHLKIQLNKKNTDINMILNNFIKMHCYFQMAQDLYYIMIMIFENKELHKYTEEKSELKAYHREMLSNKILNEEFFDYFEFINARDLLKWVKNSVMRYKEQAELKKEEHKKHKNNRKLEITKLLDEIQTTILKIRHSQSVLDKPIPLLDEHFFENLEKTFDSYCLYFLNIIDFWYSLDIYSIKKDILMSFCKYLIDNDLVLDISDKNEFINMLKEYIIEFSIILIMK</sequence>
<dbReference type="EMBL" id="RCSS01000505">
    <property type="protein sequence ID" value="RVD91503.1"/>
    <property type="molecule type" value="Genomic_DNA"/>
</dbReference>
<accession>A0A437AJX7</accession>
<reference evidence="1 2" key="1">
    <citation type="submission" date="2018-10" db="EMBL/GenBank/DDBJ databases">
        <title>Draft genome sequence of the microsporidian Tubulinosema ratisbonensis.</title>
        <authorList>
            <person name="Polonais V."/>
            <person name="Peyretaillade E."/>
            <person name="Niehus S."/>
            <person name="Wawrzyniak I."/>
            <person name="Franchet A."/>
            <person name="Gaspin C."/>
            <person name="Reichstadt M."/>
            <person name="Belser C."/>
            <person name="Labadie K."/>
            <person name="Delbac F."/>
            <person name="Ferrandon D."/>
        </authorList>
    </citation>
    <scope>NUCLEOTIDE SEQUENCE [LARGE SCALE GENOMIC DNA]</scope>
    <source>
        <strain evidence="1 2">Franzen</strain>
    </source>
</reference>
<keyword evidence="2" id="KW-1185">Reference proteome</keyword>
<name>A0A437AJX7_9MICR</name>
<dbReference type="VEuPathDB" id="MicrosporidiaDB:TUBRATIS_20540"/>
<evidence type="ECO:0000313" key="2">
    <source>
        <dbReference type="Proteomes" id="UP000282876"/>
    </source>
</evidence>
<comment type="caution">
    <text evidence="1">The sequence shown here is derived from an EMBL/GenBank/DDBJ whole genome shotgun (WGS) entry which is preliminary data.</text>
</comment>
<evidence type="ECO:0000313" key="1">
    <source>
        <dbReference type="EMBL" id="RVD91503.1"/>
    </source>
</evidence>